<dbReference type="Pfam" id="PF13921">
    <property type="entry name" value="Myb_DNA-bind_6"/>
    <property type="match status" value="1"/>
</dbReference>
<evidence type="ECO:0000259" key="2">
    <source>
        <dbReference type="PROSITE" id="PS50090"/>
    </source>
</evidence>
<accession>A0A8K0RD28</accession>
<dbReference type="PROSITE" id="PS50090">
    <property type="entry name" value="MYB_LIKE"/>
    <property type="match status" value="1"/>
</dbReference>
<name>A0A8K0RD28_9PLEO</name>
<reference evidence="3" key="1">
    <citation type="journal article" date="2021" name="Nat. Commun.">
        <title>Genetic determinants of endophytism in the Arabidopsis root mycobiome.</title>
        <authorList>
            <person name="Mesny F."/>
            <person name="Miyauchi S."/>
            <person name="Thiergart T."/>
            <person name="Pickel B."/>
            <person name="Atanasova L."/>
            <person name="Karlsson M."/>
            <person name="Huettel B."/>
            <person name="Barry K.W."/>
            <person name="Haridas S."/>
            <person name="Chen C."/>
            <person name="Bauer D."/>
            <person name="Andreopoulos W."/>
            <person name="Pangilinan J."/>
            <person name="LaButti K."/>
            <person name="Riley R."/>
            <person name="Lipzen A."/>
            <person name="Clum A."/>
            <person name="Drula E."/>
            <person name="Henrissat B."/>
            <person name="Kohler A."/>
            <person name="Grigoriev I.V."/>
            <person name="Martin F.M."/>
            <person name="Hacquard S."/>
        </authorList>
    </citation>
    <scope>NUCLEOTIDE SEQUENCE</scope>
    <source>
        <strain evidence="3">MPI-SDFR-AT-0120</strain>
    </source>
</reference>
<feature type="non-terminal residue" evidence="3">
    <location>
        <position position="213"/>
    </location>
</feature>
<gene>
    <name evidence="3" type="ORF">FB567DRAFT_617831</name>
</gene>
<dbReference type="InterPro" id="IPR009057">
    <property type="entry name" value="Homeodomain-like_sf"/>
</dbReference>
<feature type="region of interest" description="Disordered" evidence="1">
    <location>
        <begin position="136"/>
        <end position="177"/>
    </location>
</feature>
<dbReference type="SUPFAM" id="SSF46689">
    <property type="entry name" value="Homeodomain-like"/>
    <property type="match status" value="1"/>
</dbReference>
<comment type="caution">
    <text evidence="3">The sequence shown here is derived from an EMBL/GenBank/DDBJ whole genome shotgun (WGS) entry which is preliminary data.</text>
</comment>
<dbReference type="Proteomes" id="UP000813461">
    <property type="component" value="Unassembled WGS sequence"/>
</dbReference>
<evidence type="ECO:0000313" key="4">
    <source>
        <dbReference type="Proteomes" id="UP000813461"/>
    </source>
</evidence>
<organism evidence="3 4">
    <name type="scientific">Paraphoma chrysanthemicola</name>
    <dbReference type="NCBI Taxonomy" id="798071"/>
    <lineage>
        <taxon>Eukaryota</taxon>
        <taxon>Fungi</taxon>
        <taxon>Dikarya</taxon>
        <taxon>Ascomycota</taxon>
        <taxon>Pezizomycotina</taxon>
        <taxon>Dothideomycetes</taxon>
        <taxon>Pleosporomycetidae</taxon>
        <taxon>Pleosporales</taxon>
        <taxon>Pleosporineae</taxon>
        <taxon>Phaeosphaeriaceae</taxon>
        <taxon>Paraphoma</taxon>
    </lineage>
</organism>
<dbReference type="PANTHER" id="PTHR23246">
    <property type="entry name" value="NEW-GLUE PROTEIN"/>
    <property type="match status" value="1"/>
</dbReference>
<proteinExistence type="predicted"/>
<dbReference type="OrthoDB" id="4151352at2759"/>
<keyword evidence="4" id="KW-1185">Reference proteome</keyword>
<feature type="compositionally biased region" description="Polar residues" evidence="1">
    <location>
        <begin position="139"/>
        <end position="157"/>
    </location>
</feature>
<feature type="compositionally biased region" description="Polar residues" evidence="1">
    <location>
        <begin position="167"/>
        <end position="177"/>
    </location>
</feature>
<feature type="region of interest" description="Disordered" evidence="1">
    <location>
        <begin position="193"/>
        <end position="213"/>
    </location>
</feature>
<dbReference type="Gene3D" id="1.10.10.60">
    <property type="entry name" value="Homeodomain-like"/>
    <property type="match status" value="1"/>
</dbReference>
<evidence type="ECO:0000256" key="1">
    <source>
        <dbReference type="SAM" id="MobiDB-lite"/>
    </source>
</evidence>
<evidence type="ECO:0000313" key="3">
    <source>
        <dbReference type="EMBL" id="KAH7090411.1"/>
    </source>
</evidence>
<dbReference type="EMBL" id="JAGMVJ010000005">
    <property type="protein sequence ID" value="KAH7090411.1"/>
    <property type="molecule type" value="Genomic_DNA"/>
</dbReference>
<dbReference type="InterPro" id="IPR001005">
    <property type="entry name" value="SANT/Myb"/>
</dbReference>
<sequence length="213" mass="23721">MPKIRKQPAYTGSAVCASDSTYGGSTSTWSAKDDETLIRAREQGLNWAQIAPKHFPVKSANACRKRHERLMERQNAESWDGVKLDTLSQAYMDVRREMWSILAAKVGEKWPLVEQKCMEKGIKNIVQADRSFKRKTKDSSFLQSDSGISMPNFSSGGEATPADSSHESSQQRVPSIQSMLAWNPTDVVSYQQNKLTPATRSMSSPKSSSDQLV</sequence>
<protein>
    <recommendedName>
        <fullName evidence="2">Myb-like domain-containing protein</fullName>
    </recommendedName>
</protein>
<dbReference type="PANTHER" id="PTHR23246:SF13">
    <property type="entry name" value="GH12359P"/>
    <property type="match status" value="1"/>
</dbReference>
<dbReference type="AlphaFoldDB" id="A0A8K0RD28"/>
<feature type="domain" description="Myb-like" evidence="2">
    <location>
        <begin position="27"/>
        <end position="71"/>
    </location>
</feature>
<dbReference type="InterPro" id="IPR053095">
    <property type="entry name" value="Actin-binding/GATA_Znf"/>
</dbReference>
<dbReference type="CDD" id="cd00167">
    <property type="entry name" value="SANT"/>
    <property type="match status" value="1"/>
</dbReference>